<keyword evidence="2" id="KW-1185">Reference proteome</keyword>
<comment type="caution">
    <text evidence="1">The sequence shown here is derived from an EMBL/GenBank/DDBJ whole genome shotgun (WGS) entry which is preliminary data.</text>
</comment>
<dbReference type="RefSeq" id="WP_381026546.1">
    <property type="nucleotide sequence ID" value="NZ_JBHSNY010000009.1"/>
</dbReference>
<proteinExistence type="predicted"/>
<organism evidence="1 2">
    <name type="scientific">Streptomyces bullii</name>
    <dbReference type="NCBI Taxonomy" id="349910"/>
    <lineage>
        <taxon>Bacteria</taxon>
        <taxon>Bacillati</taxon>
        <taxon>Actinomycetota</taxon>
        <taxon>Actinomycetes</taxon>
        <taxon>Kitasatosporales</taxon>
        <taxon>Streptomycetaceae</taxon>
        <taxon>Streptomyces</taxon>
    </lineage>
</organism>
<dbReference type="Proteomes" id="UP001596154">
    <property type="component" value="Unassembled WGS sequence"/>
</dbReference>
<dbReference type="EMBL" id="JBHSNY010000009">
    <property type="protein sequence ID" value="MFC5637346.1"/>
    <property type="molecule type" value="Genomic_DNA"/>
</dbReference>
<sequence>MVAYPPVAALARIRTNPTLRAGHSATLVARSPPGGRSADVNVVERGFGSRGALGVSQACSGGTPC</sequence>
<evidence type="ECO:0000313" key="1">
    <source>
        <dbReference type="EMBL" id="MFC5637346.1"/>
    </source>
</evidence>
<evidence type="ECO:0000313" key="2">
    <source>
        <dbReference type="Proteomes" id="UP001596154"/>
    </source>
</evidence>
<reference evidence="2" key="1">
    <citation type="journal article" date="2019" name="Int. J. Syst. Evol. Microbiol.">
        <title>The Global Catalogue of Microorganisms (GCM) 10K type strain sequencing project: providing services to taxonomists for standard genome sequencing and annotation.</title>
        <authorList>
            <consortium name="The Broad Institute Genomics Platform"/>
            <consortium name="The Broad Institute Genome Sequencing Center for Infectious Disease"/>
            <person name="Wu L."/>
            <person name="Ma J."/>
        </authorList>
    </citation>
    <scope>NUCLEOTIDE SEQUENCE [LARGE SCALE GENOMIC DNA]</scope>
    <source>
        <strain evidence="2">CGMCC 4.7248</strain>
    </source>
</reference>
<name>A0ABW0UYL3_9ACTN</name>
<gene>
    <name evidence="1" type="ORF">ACFPZJ_26895</name>
</gene>
<accession>A0ABW0UYL3</accession>
<protein>
    <submittedName>
        <fullName evidence="1">Uncharacterized protein</fullName>
    </submittedName>
</protein>